<evidence type="ECO:0000256" key="4">
    <source>
        <dbReference type="ARBA" id="ARBA00023163"/>
    </source>
</evidence>
<proteinExistence type="inferred from homology"/>
<dbReference type="PANTHER" id="PTHR43133">
    <property type="entry name" value="RNA POLYMERASE ECF-TYPE SIGMA FACTO"/>
    <property type="match status" value="1"/>
</dbReference>
<dbReference type="Gene3D" id="1.10.1740.10">
    <property type="match status" value="1"/>
</dbReference>
<dbReference type="InterPro" id="IPR013325">
    <property type="entry name" value="RNA_pol_sigma_r2"/>
</dbReference>
<evidence type="ECO:0000313" key="6">
    <source>
        <dbReference type="EMBL" id="QEG21153.1"/>
    </source>
</evidence>
<dbReference type="SUPFAM" id="SSF88659">
    <property type="entry name" value="Sigma3 and sigma4 domains of RNA polymerase sigma factors"/>
    <property type="match status" value="1"/>
</dbReference>
<dbReference type="EMBL" id="CP042912">
    <property type="protein sequence ID" value="QEG21153.1"/>
    <property type="molecule type" value="Genomic_DNA"/>
</dbReference>
<dbReference type="InterPro" id="IPR014284">
    <property type="entry name" value="RNA_pol_sigma-70_dom"/>
</dbReference>
<evidence type="ECO:0000313" key="7">
    <source>
        <dbReference type="Proteomes" id="UP000322214"/>
    </source>
</evidence>
<evidence type="ECO:0000259" key="5">
    <source>
        <dbReference type="Pfam" id="PF07638"/>
    </source>
</evidence>
<dbReference type="Pfam" id="PF07638">
    <property type="entry name" value="Sigma70_ECF"/>
    <property type="match status" value="1"/>
</dbReference>
<keyword evidence="2" id="KW-0805">Transcription regulation</keyword>
<dbReference type="Gene3D" id="1.10.10.10">
    <property type="entry name" value="Winged helix-like DNA-binding domain superfamily/Winged helix DNA-binding domain"/>
    <property type="match status" value="1"/>
</dbReference>
<protein>
    <submittedName>
        <fullName evidence="6">RNA polymerase sigma factor</fullName>
    </submittedName>
</protein>
<keyword evidence="3" id="KW-0731">Sigma factor</keyword>
<dbReference type="NCBIfam" id="TIGR02937">
    <property type="entry name" value="sigma70-ECF"/>
    <property type="match status" value="1"/>
</dbReference>
<dbReference type="SUPFAM" id="SSF88946">
    <property type="entry name" value="Sigma2 domain of RNA polymerase sigma factors"/>
    <property type="match status" value="1"/>
</dbReference>
<dbReference type="OrthoDB" id="265297at2"/>
<comment type="similarity">
    <text evidence="1">Belongs to the sigma-70 factor family. ECF subfamily.</text>
</comment>
<dbReference type="InterPro" id="IPR053812">
    <property type="entry name" value="HTH_Sigma70_ECF-like"/>
</dbReference>
<name>A0A5B9PDY3_9BACT</name>
<dbReference type="KEGG" id="mff:MFFC18_10070"/>
<reference evidence="6 7" key="1">
    <citation type="submission" date="2019-08" db="EMBL/GenBank/DDBJ databases">
        <title>Deep-cultivation of Planctomycetes and their phenomic and genomic characterization uncovers novel biology.</title>
        <authorList>
            <person name="Wiegand S."/>
            <person name="Jogler M."/>
            <person name="Boedeker C."/>
            <person name="Pinto D."/>
            <person name="Vollmers J."/>
            <person name="Rivas-Marin E."/>
            <person name="Kohn T."/>
            <person name="Peeters S.H."/>
            <person name="Heuer A."/>
            <person name="Rast P."/>
            <person name="Oberbeckmann S."/>
            <person name="Bunk B."/>
            <person name="Jeske O."/>
            <person name="Meyerdierks A."/>
            <person name="Storesund J.E."/>
            <person name="Kallscheuer N."/>
            <person name="Luecker S."/>
            <person name="Lage O.M."/>
            <person name="Pohl T."/>
            <person name="Merkel B.J."/>
            <person name="Hornburger P."/>
            <person name="Mueller R.-W."/>
            <person name="Bruemmer F."/>
            <person name="Labrenz M."/>
            <person name="Spormann A.M."/>
            <person name="Op den Camp H."/>
            <person name="Overmann J."/>
            <person name="Amann R."/>
            <person name="Jetten M.S.M."/>
            <person name="Mascher T."/>
            <person name="Medema M.H."/>
            <person name="Devos D.P."/>
            <person name="Kaster A.-K."/>
            <person name="Ovreas L."/>
            <person name="Rohde M."/>
            <person name="Galperin M.Y."/>
            <person name="Jogler C."/>
        </authorList>
    </citation>
    <scope>NUCLEOTIDE SEQUENCE [LARGE SCALE GENOMIC DNA]</scope>
    <source>
        <strain evidence="6 7">FC18</strain>
    </source>
</reference>
<sequence length="216" mass="24996">MMGRVLEKDDDFELDTVRLLVEQARDGDMQAKSELATQVQSYLTMMADRKLNLSIRSNVNPSDIVQHTLIRMVDGIEKFRGKTRAEFFGWLNAIVQNESSRANRHFRSQKRDVGRERSFGHSESESFFFAEPSDAQPTPQTNALSKERIQLLHTLLKNLTDEHADVIRLRNLEQLSFREIGDRMNRTEGAATKLWNRAIAKFQTELEKVNEEPEDD</sequence>
<feature type="domain" description="RNA polymerase sigma-70 ECF-like HTH" evidence="5">
    <location>
        <begin position="17"/>
        <end position="207"/>
    </location>
</feature>
<dbReference type="STRING" id="980251.GCA_001642875_01933"/>
<gene>
    <name evidence="6" type="ORF">MFFC18_10070</name>
</gene>
<dbReference type="InterPro" id="IPR013324">
    <property type="entry name" value="RNA_pol_sigma_r3/r4-like"/>
</dbReference>
<organism evidence="6 7">
    <name type="scientific">Mariniblastus fucicola</name>
    <dbReference type="NCBI Taxonomy" id="980251"/>
    <lineage>
        <taxon>Bacteria</taxon>
        <taxon>Pseudomonadati</taxon>
        <taxon>Planctomycetota</taxon>
        <taxon>Planctomycetia</taxon>
        <taxon>Pirellulales</taxon>
        <taxon>Pirellulaceae</taxon>
        <taxon>Mariniblastus</taxon>
    </lineage>
</organism>
<keyword evidence="4" id="KW-0804">Transcription</keyword>
<dbReference type="InterPro" id="IPR036388">
    <property type="entry name" value="WH-like_DNA-bd_sf"/>
</dbReference>
<keyword evidence="7" id="KW-1185">Reference proteome</keyword>
<dbReference type="GO" id="GO:0006352">
    <property type="term" value="P:DNA-templated transcription initiation"/>
    <property type="evidence" value="ECO:0007669"/>
    <property type="project" value="InterPro"/>
</dbReference>
<dbReference type="PANTHER" id="PTHR43133:SF51">
    <property type="entry name" value="RNA POLYMERASE SIGMA FACTOR"/>
    <property type="match status" value="1"/>
</dbReference>
<dbReference type="AlphaFoldDB" id="A0A5B9PDY3"/>
<evidence type="ECO:0000256" key="1">
    <source>
        <dbReference type="ARBA" id="ARBA00010641"/>
    </source>
</evidence>
<evidence type="ECO:0000256" key="2">
    <source>
        <dbReference type="ARBA" id="ARBA00023015"/>
    </source>
</evidence>
<dbReference type="GO" id="GO:0016987">
    <property type="term" value="F:sigma factor activity"/>
    <property type="evidence" value="ECO:0007669"/>
    <property type="project" value="UniProtKB-KW"/>
</dbReference>
<dbReference type="InterPro" id="IPR039425">
    <property type="entry name" value="RNA_pol_sigma-70-like"/>
</dbReference>
<evidence type="ECO:0000256" key="3">
    <source>
        <dbReference type="ARBA" id="ARBA00023082"/>
    </source>
</evidence>
<accession>A0A5B9PDY3</accession>
<dbReference type="Proteomes" id="UP000322214">
    <property type="component" value="Chromosome"/>
</dbReference>